<feature type="domain" description="Histidine kinase" evidence="9">
    <location>
        <begin position="280"/>
        <end position="500"/>
    </location>
</feature>
<keyword evidence="8" id="KW-1133">Transmembrane helix</keyword>
<evidence type="ECO:0000256" key="2">
    <source>
        <dbReference type="ARBA" id="ARBA00004370"/>
    </source>
</evidence>
<dbReference type="PANTHER" id="PTHR43711:SF1">
    <property type="entry name" value="HISTIDINE KINASE 1"/>
    <property type="match status" value="1"/>
</dbReference>
<dbReference type="PROSITE" id="PS50885">
    <property type="entry name" value="HAMP"/>
    <property type="match status" value="1"/>
</dbReference>
<dbReference type="Gene3D" id="1.10.287.130">
    <property type="match status" value="1"/>
</dbReference>
<comment type="caution">
    <text evidence="11">The sequence shown here is derived from an EMBL/GenBank/DDBJ whole genome shotgun (WGS) entry which is preliminary data.</text>
</comment>
<dbReference type="CDD" id="cd06225">
    <property type="entry name" value="HAMP"/>
    <property type="match status" value="1"/>
</dbReference>
<evidence type="ECO:0000256" key="6">
    <source>
        <dbReference type="ARBA" id="ARBA00022777"/>
    </source>
</evidence>
<proteinExistence type="predicted"/>
<evidence type="ECO:0000256" key="4">
    <source>
        <dbReference type="ARBA" id="ARBA00022553"/>
    </source>
</evidence>
<protein>
    <recommendedName>
        <fullName evidence="3">histidine kinase</fullName>
        <ecNumber evidence="3">2.7.13.3</ecNumber>
    </recommendedName>
</protein>
<evidence type="ECO:0000256" key="1">
    <source>
        <dbReference type="ARBA" id="ARBA00000085"/>
    </source>
</evidence>
<dbReference type="InterPro" id="IPR050736">
    <property type="entry name" value="Sensor_HK_Regulatory"/>
</dbReference>
<dbReference type="eggNOG" id="COG2205">
    <property type="taxonomic scope" value="Bacteria"/>
</dbReference>
<comment type="catalytic activity">
    <reaction evidence="1">
        <text>ATP + protein L-histidine = ADP + protein N-phospho-L-histidine.</text>
        <dbReference type="EC" id="2.7.13.3"/>
    </reaction>
</comment>
<evidence type="ECO:0000259" key="9">
    <source>
        <dbReference type="PROSITE" id="PS50109"/>
    </source>
</evidence>
<dbReference type="GO" id="GO:0000155">
    <property type="term" value="F:phosphorelay sensor kinase activity"/>
    <property type="evidence" value="ECO:0007669"/>
    <property type="project" value="InterPro"/>
</dbReference>
<name>U2ERK0_9GAMM</name>
<dbReference type="SMART" id="SM00304">
    <property type="entry name" value="HAMP"/>
    <property type="match status" value="1"/>
</dbReference>
<keyword evidence="8" id="KW-0812">Transmembrane</keyword>
<accession>U2ERK0</accession>
<keyword evidence="8" id="KW-0472">Membrane</keyword>
<dbReference type="AlphaFoldDB" id="U2ERK0"/>
<dbReference type="Pfam" id="PF02518">
    <property type="entry name" value="HATPase_c"/>
    <property type="match status" value="1"/>
</dbReference>
<dbReference type="SUPFAM" id="SSF55874">
    <property type="entry name" value="ATPase domain of HSP90 chaperone/DNA topoisomerase II/histidine kinase"/>
    <property type="match status" value="1"/>
</dbReference>
<comment type="subcellular location">
    <subcellularLocation>
        <location evidence="2">Membrane</location>
    </subcellularLocation>
</comment>
<dbReference type="FunFam" id="3.30.565.10:FF:000006">
    <property type="entry name" value="Sensor histidine kinase WalK"/>
    <property type="match status" value="1"/>
</dbReference>
<gene>
    <name evidence="11" type="ORF">SSPSH_000351</name>
</gene>
<dbReference type="STRING" id="1033802.SSPSH_000351"/>
<evidence type="ECO:0000256" key="5">
    <source>
        <dbReference type="ARBA" id="ARBA00022679"/>
    </source>
</evidence>
<organism evidence="11 12">
    <name type="scientific">Salinisphaera shabanensis E1L3A</name>
    <dbReference type="NCBI Taxonomy" id="1033802"/>
    <lineage>
        <taxon>Bacteria</taxon>
        <taxon>Pseudomonadati</taxon>
        <taxon>Pseudomonadota</taxon>
        <taxon>Gammaproteobacteria</taxon>
        <taxon>Salinisphaerales</taxon>
        <taxon>Salinisphaeraceae</taxon>
        <taxon>Salinisphaera</taxon>
    </lineage>
</organism>
<keyword evidence="4" id="KW-0597">Phosphoprotein</keyword>
<dbReference type="Gene3D" id="6.10.340.10">
    <property type="match status" value="1"/>
</dbReference>
<dbReference type="SUPFAM" id="SSF158472">
    <property type="entry name" value="HAMP domain-like"/>
    <property type="match status" value="1"/>
</dbReference>
<dbReference type="CDD" id="cd00082">
    <property type="entry name" value="HisKA"/>
    <property type="match status" value="1"/>
</dbReference>
<dbReference type="InterPro" id="IPR036890">
    <property type="entry name" value="HATPase_C_sf"/>
</dbReference>
<keyword evidence="7" id="KW-0902">Two-component regulatory system</keyword>
<feature type="transmembrane region" description="Helical" evidence="8">
    <location>
        <begin position="197"/>
        <end position="222"/>
    </location>
</feature>
<feature type="domain" description="HAMP" evidence="10">
    <location>
        <begin position="219"/>
        <end position="272"/>
    </location>
</feature>
<dbReference type="EC" id="2.7.13.3" evidence="3"/>
<evidence type="ECO:0000259" key="10">
    <source>
        <dbReference type="PROSITE" id="PS50885"/>
    </source>
</evidence>
<dbReference type="InterPro" id="IPR003594">
    <property type="entry name" value="HATPase_dom"/>
</dbReference>
<evidence type="ECO:0000313" key="11">
    <source>
        <dbReference type="EMBL" id="ERJ20627.1"/>
    </source>
</evidence>
<keyword evidence="5 11" id="KW-0808">Transferase</keyword>
<dbReference type="Proteomes" id="UP000006242">
    <property type="component" value="Unassembled WGS sequence"/>
</dbReference>
<feature type="transmembrane region" description="Helical" evidence="8">
    <location>
        <begin position="32"/>
        <end position="58"/>
    </location>
</feature>
<dbReference type="PANTHER" id="PTHR43711">
    <property type="entry name" value="TWO-COMPONENT HISTIDINE KINASE"/>
    <property type="match status" value="1"/>
</dbReference>
<dbReference type="InterPro" id="IPR003660">
    <property type="entry name" value="HAMP_dom"/>
</dbReference>
<reference evidence="11 12" key="2">
    <citation type="journal article" date="2013" name="PLoS ONE">
        <title>INDIGO - INtegrated Data Warehouse of MIcrobial GenOmes with Examples from the Red Sea Extremophiles.</title>
        <authorList>
            <person name="Alam I."/>
            <person name="Antunes A."/>
            <person name="Kamau A.A."/>
            <person name="Ba Alawi W."/>
            <person name="Kalkatawi M."/>
            <person name="Stingl U."/>
            <person name="Bajic V.B."/>
        </authorList>
    </citation>
    <scope>NUCLEOTIDE SEQUENCE [LARGE SCALE GENOMIC DNA]</scope>
    <source>
        <strain evidence="11 12">E1L3A</strain>
    </source>
</reference>
<evidence type="ECO:0000256" key="8">
    <source>
        <dbReference type="SAM" id="Phobius"/>
    </source>
</evidence>
<dbReference type="PRINTS" id="PR00344">
    <property type="entry name" value="BCTRLSENSOR"/>
</dbReference>
<dbReference type="SUPFAM" id="SSF47384">
    <property type="entry name" value="Homodimeric domain of signal transducing histidine kinase"/>
    <property type="match status" value="1"/>
</dbReference>
<evidence type="ECO:0000256" key="3">
    <source>
        <dbReference type="ARBA" id="ARBA00012438"/>
    </source>
</evidence>
<keyword evidence="6 11" id="KW-0418">Kinase</keyword>
<dbReference type="PROSITE" id="PS50109">
    <property type="entry name" value="HIS_KIN"/>
    <property type="match status" value="1"/>
</dbReference>
<evidence type="ECO:0000313" key="12">
    <source>
        <dbReference type="Proteomes" id="UP000006242"/>
    </source>
</evidence>
<evidence type="ECO:0000256" key="7">
    <source>
        <dbReference type="ARBA" id="ARBA00023012"/>
    </source>
</evidence>
<dbReference type="GO" id="GO:0005886">
    <property type="term" value="C:plasma membrane"/>
    <property type="evidence" value="ECO:0007669"/>
    <property type="project" value="UniProtKB-ARBA"/>
</dbReference>
<dbReference type="SMART" id="SM00388">
    <property type="entry name" value="HisKA"/>
    <property type="match status" value="1"/>
</dbReference>
<dbReference type="Pfam" id="PF00512">
    <property type="entry name" value="HisKA"/>
    <property type="match status" value="1"/>
</dbReference>
<dbReference type="InterPro" id="IPR036097">
    <property type="entry name" value="HisK_dim/P_sf"/>
</dbReference>
<dbReference type="Pfam" id="PF00672">
    <property type="entry name" value="HAMP"/>
    <property type="match status" value="1"/>
</dbReference>
<dbReference type="SMART" id="SM00387">
    <property type="entry name" value="HATPase_c"/>
    <property type="match status" value="1"/>
</dbReference>
<reference evidence="11 12" key="1">
    <citation type="journal article" date="2011" name="J. Bacteriol.">
        <title>Genome sequence of Salinisphaera shabanensis, a gammaproteobacterium from the harsh, variable environment of the brine-seawater interface of the Shaban Deep in the Red Sea.</title>
        <authorList>
            <person name="Antunes A."/>
            <person name="Alam I."/>
            <person name="Bajic V.B."/>
            <person name="Stingl U."/>
        </authorList>
    </citation>
    <scope>NUCLEOTIDE SEQUENCE [LARGE SCALE GENOMIC DNA]</scope>
    <source>
        <strain evidence="11 12">E1L3A</strain>
    </source>
</reference>
<dbReference type="Gene3D" id="3.30.565.10">
    <property type="entry name" value="Histidine kinase-like ATPase, C-terminal domain"/>
    <property type="match status" value="1"/>
</dbReference>
<dbReference type="InterPro" id="IPR003661">
    <property type="entry name" value="HisK_dim/P_dom"/>
</dbReference>
<dbReference type="EMBL" id="AFNV02000002">
    <property type="protein sequence ID" value="ERJ20627.1"/>
    <property type="molecule type" value="Genomic_DNA"/>
</dbReference>
<dbReference type="InterPro" id="IPR005467">
    <property type="entry name" value="His_kinase_dom"/>
</dbReference>
<dbReference type="InterPro" id="IPR004358">
    <property type="entry name" value="Sig_transdc_His_kin-like_C"/>
</dbReference>
<keyword evidence="12" id="KW-1185">Reference proteome</keyword>
<sequence>MLCPMSRPAAATIEHAHSSRARRGLIFRPRSITGLLLTSFGLVALPLIVAILFGVVYVDRLTDQSERLVLQGVEVTRYSKRLSTLLVGMERSARQYGVLQSAELIERFERQSRDFDEILNALGALQLDTLPDWNLDTLRRRTRDLADRLRARPTEVQSLIDEIGAMQRETDLITQQGNLFIDRELVRLQDTAADARFFLLLCVFALIPGAIALTALFVGVIARPLRQISSAVTRLGDGDFSQQIKVFAPTAELDALGARLDWMRRRLATLENEKQQFIRHMSHELKTPLASIREGAELLRDGTVGKLNASQADVAEILQQNSLELAKLIDNLLDFAAWQQQHAKLEYERFDLKALFEAIVARQRLTIEGKELDVVTPGETMDITADRDRMQLIVDNLLANAVKFAPTGSTVTLAAERMVSATTIMVSDQGPGVPEQERTAIFDAFYQGAHSQTHAKGALRGTGIGLSVVRECVHAHGGRIDVADAAGGGAQFRVEIPDRHAI</sequence>